<comment type="similarity">
    <text evidence="7">Belongs to the binding-protein-dependent transport system permease family.</text>
</comment>
<keyword evidence="4 7" id="KW-0812">Transmembrane</keyword>
<dbReference type="InterPro" id="IPR000515">
    <property type="entry name" value="MetI-like"/>
</dbReference>
<dbReference type="RefSeq" id="WP_229807335.1">
    <property type="nucleotide sequence ID" value="NZ_BOMP01000014.1"/>
</dbReference>
<dbReference type="CDD" id="cd06261">
    <property type="entry name" value="TM_PBP2"/>
    <property type="match status" value="1"/>
</dbReference>
<evidence type="ECO:0000256" key="1">
    <source>
        <dbReference type="ARBA" id="ARBA00004651"/>
    </source>
</evidence>
<evidence type="ECO:0000313" key="11">
    <source>
        <dbReference type="EMBL" id="MBB4753467.1"/>
    </source>
</evidence>
<feature type="transmembrane region" description="Helical" evidence="7">
    <location>
        <begin position="227"/>
        <end position="248"/>
    </location>
</feature>
<dbReference type="Gene3D" id="1.10.3720.10">
    <property type="entry name" value="MetI-like"/>
    <property type="match status" value="1"/>
</dbReference>
<evidence type="ECO:0000256" key="5">
    <source>
        <dbReference type="ARBA" id="ARBA00022989"/>
    </source>
</evidence>
<organism evidence="11 12">
    <name type="scientific">Actinoplanes lobatus</name>
    <dbReference type="NCBI Taxonomy" id="113568"/>
    <lineage>
        <taxon>Bacteria</taxon>
        <taxon>Bacillati</taxon>
        <taxon>Actinomycetota</taxon>
        <taxon>Actinomycetes</taxon>
        <taxon>Micromonosporales</taxon>
        <taxon>Micromonosporaceae</taxon>
        <taxon>Actinoplanes</taxon>
    </lineage>
</organism>
<evidence type="ECO:0000256" key="7">
    <source>
        <dbReference type="RuleBase" id="RU363032"/>
    </source>
</evidence>
<keyword evidence="11" id="KW-0762">Sugar transport</keyword>
<name>A0A7W7MK79_9ACTN</name>
<feature type="transmembrane region" description="Helical" evidence="7">
    <location>
        <begin position="33"/>
        <end position="55"/>
    </location>
</feature>
<dbReference type="SUPFAM" id="SSF161098">
    <property type="entry name" value="MetI-like"/>
    <property type="match status" value="1"/>
</dbReference>
<dbReference type="GO" id="GO:0005886">
    <property type="term" value="C:plasma membrane"/>
    <property type="evidence" value="ECO:0007669"/>
    <property type="project" value="UniProtKB-SubCell"/>
</dbReference>
<dbReference type="PANTHER" id="PTHR30193:SF37">
    <property type="entry name" value="INNER MEMBRANE ABC TRANSPORTER PERMEASE PROTEIN YCJO"/>
    <property type="match status" value="1"/>
</dbReference>
<dbReference type="Proteomes" id="UP000590511">
    <property type="component" value="Unassembled WGS sequence"/>
</dbReference>
<feature type="domain" description="ABC transmembrane type-1" evidence="9">
    <location>
        <begin position="90"/>
        <end position="297"/>
    </location>
</feature>
<dbReference type="AlphaFoldDB" id="A0A7W7MK79"/>
<reference evidence="11 12" key="1">
    <citation type="submission" date="2020-08" db="EMBL/GenBank/DDBJ databases">
        <title>Sequencing the genomes of 1000 actinobacteria strains.</title>
        <authorList>
            <person name="Klenk H.-P."/>
        </authorList>
    </citation>
    <scope>NUCLEOTIDE SEQUENCE [LARGE SCALE GENOMIC DNA]</scope>
    <source>
        <strain evidence="11 12">DSM 43150</strain>
    </source>
</reference>
<dbReference type="InterPro" id="IPR051393">
    <property type="entry name" value="ABC_transporter_permease"/>
</dbReference>
<gene>
    <name evidence="10" type="ORF">Alo02nite_08970</name>
    <name evidence="11" type="ORF">BJ964_007628</name>
</gene>
<evidence type="ECO:0000313" key="12">
    <source>
        <dbReference type="Proteomes" id="UP000590511"/>
    </source>
</evidence>
<dbReference type="PANTHER" id="PTHR30193">
    <property type="entry name" value="ABC TRANSPORTER PERMEASE PROTEIN"/>
    <property type="match status" value="1"/>
</dbReference>
<feature type="transmembrane region" description="Helical" evidence="7">
    <location>
        <begin position="89"/>
        <end position="115"/>
    </location>
</feature>
<keyword evidence="6 7" id="KW-0472">Membrane</keyword>
<protein>
    <submittedName>
        <fullName evidence="11">Multiple sugar transport system permease protein</fullName>
    </submittedName>
    <submittedName>
        <fullName evidence="10">Sugar ABC transporter permease</fullName>
    </submittedName>
</protein>
<feature type="region of interest" description="Disordered" evidence="8">
    <location>
        <begin position="1"/>
        <end position="24"/>
    </location>
</feature>
<feature type="transmembrane region" description="Helical" evidence="7">
    <location>
        <begin position="127"/>
        <end position="148"/>
    </location>
</feature>
<evidence type="ECO:0000313" key="10">
    <source>
        <dbReference type="EMBL" id="GIE37999.1"/>
    </source>
</evidence>
<dbReference type="Pfam" id="PF00528">
    <property type="entry name" value="BPD_transp_1"/>
    <property type="match status" value="1"/>
</dbReference>
<evidence type="ECO:0000256" key="3">
    <source>
        <dbReference type="ARBA" id="ARBA00022475"/>
    </source>
</evidence>
<proteinExistence type="inferred from homology"/>
<dbReference type="EMBL" id="JACHNC010000001">
    <property type="protein sequence ID" value="MBB4753467.1"/>
    <property type="molecule type" value="Genomic_DNA"/>
</dbReference>
<evidence type="ECO:0000256" key="2">
    <source>
        <dbReference type="ARBA" id="ARBA00022448"/>
    </source>
</evidence>
<comment type="subcellular location">
    <subcellularLocation>
        <location evidence="1 7">Cell membrane</location>
        <topology evidence="1 7">Multi-pass membrane protein</topology>
    </subcellularLocation>
</comment>
<dbReference type="GO" id="GO:0055085">
    <property type="term" value="P:transmembrane transport"/>
    <property type="evidence" value="ECO:0007669"/>
    <property type="project" value="InterPro"/>
</dbReference>
<dbReference type="PROSITE" id="PS50928">
    <property type="entry name" value="ABC_TM1"/>
    <property type="match status" value="1"/>
</dbReference>
<evidence type="ECO:0000256" key="8">
    <source>
        <dbReference type="SAM" id="MobiDB-lite"/>
    </source>
</evidence>
<reference evidence="10 13" key="2">
    <citation type="submission" date="2021-01" db="EMBL/GenBank/DDBJ databases">
        <title>Whole genome shotgun sequence of Actinoplanes lobatus NBRC 12513.</title>
        <authorList>
            <person name="Komaki H."/>
            <person name="Tamura T."/>
        </authorList>
    </citation>
    <scope>NUCLEOTIDE SEQUENCE [LARGE SCALE GENOMIC DNA]</scope>
    <source>
        <strain evidence="10 13">NBRC 12513</strain>
    </source>
</reference>
<feature type="compositionally biased region" description="Polar residues" evidence="8">
    <location>
        <begin position="1"/>
        <end position="14"/>
    </location>
</feature>
<keyword evidence="5 7" id="KW-1133">Transmembrane helix</keyword>
<dbReference type="Proteomes" id="UP000631312">
    <property type="component" value="Unassembled WGS sequence"/>
</dbReference>
<sequence length="306" mass="33513">MASPVSTLEQQRSSPAVPMRGSKRRRRPRLTGWAYAAPTALFVLIFFVVPVVLVARMSVSDWGLFTGDRGWNAPENYQDVMDDRLLWPAVWFTIKYTVVTTVILLGLALALALLVQESSRWTGILRSSFLVPSALGLASASLLFYALYSPQSSPLGFLGIDSFLGTPSSALWSTVALIVWRFAGFYMLLLLVGLQSISGDVYEAARLDGASRLQTFRHITLPLLKPSLALCAILCVTGSLLAFDQFYILTKGGPDNSTITIVQLVYNMAFYGQNNLGRAAALSILILAALLVVNLLQFRGLRGRED</sequence>
<dbReference type="EMBL" id="BOMP01000014">
    <property type="protein sequence ID" value="GIE37999.1"/>
    <property type="molecule type" value="Genomic_DNA"/>
</dbReference>
<keyword evidence="2 7" id="KW-0813">Transport</keyword>
<evidence type="ECO:0000313" key="13">
    <source>
        <dbReference type="Proteomes" id="UP000631312"/>
    </source>
</evidence>
<feature type="transmembrane region" description="Helical" evidence="7">
    <location>
        <begin position="170"/>
        <end position="192"/>
    </location>
</feature>
<evidence type="ECO:0000256" key="4">
    <source>
        <dbReference type="ARBA" id="ARBA00022692"/>
    </source>
</evidence>
<evidence type="ECO:0000256" key="6">
    <source>
        <dbReference type="ARBA" id="ARBA00023136"/>
    </source>
</evidence>
<dbReference type="InterPro" id="IPR035906">
    <property type="entry name" value="MetI-like_sf"/>
</dbReference>
<keyword evidence="3" id="KW-1003">Cell membrane</keyword>
<evidence type="ECO:0000259" key="9">
    <source>
        <dbReference type="PROSITE" id="PS50928"/>
    </source>
</evidence>
<accession>A0A7W7MK79</accession>
<comment type="caution">
    <text evidence="11">The sequence shown here is derived from an EMBL/GenBank/DDBJ whole genome shotgun (WGS) entry which is preliminary data.</text>
</comment>
<feature type="transmembrane region" description="Helical" evidence="7">
    <location>
        <begin position="276"/>
        <end position="296"/>
    </location>
</feature>
<keyword evidence="13" id="KW-1185">Reference proteome</keyword>